<feature type="compositionally biased region" description="Basic residues" evidence="1">
    <location>
        <begin position="138"/>
        <end position="149"/>
    </location>
</feature>
<organism evidence="2 3">
    <name type="scientific">Coemansia brasiliensis</name>
    <dbReference type="NCBI Taxonomy" id="2650707"/>
    <lineage>
        <taxon>Eukaryota</taxon>
        <taxon>Fungi</taxon>
        <taxon>Fungi incertae sedis</taxon>
        <taxon>Zoopagomycota</taxon>
        <taxon>Kickxellomycotina</taxon>
        <taxon>Kickxellomycetes</taxon>
        <taxon>Kickxellales</taxon>
        <taxon>Kickxellaceae</taxon>
        <taxon>Coemansia</taxon>
    </lineage>
</organism>
<keyword evidence="3" id="KW-1185">Reference proteome</keyword>
<dbReference type="Proteomes" id="UP001139887">
    <property type="component" value="Unassembled WGS sequence"/>
</dbReference>
<reference evidence="2" key="1">
    <citation type="submission" date="2022-07" db="EMBL/GenBank/DDBJ databases">
        <title>Phylogenomic reconstructions and comparative analyses of Kickxellomycotina fungi.</title>
        <authorList>
            <person name="Reynolds N.K."/>
            <person name="Stajich J.E."/>
            <person name="Barry K."/>
            <person name="Grigoriev I.V."/>
            <person name="Crous P."/>
            <person name="Smith M.E."/>
        </authorList>
    </citation>
    <scope>NUCLEOTIDE SEQUENCE</scope>
    <source>
        <strain evidence="2">NRRL 1566</strain>
    </source>
</reference>
<gene>
    <name evidence="2" type="ORF">IWW36_004965</name>
</gene>
<feature type="region of interest" description="Disordered" evidence="1">
    <location>
        <begin position="127"/>
        <end position="149"/>
    </location>
</feature>
<feature type="region of interest" description="Disordered" evidence="1">
    <location>
        <begin position="1"/>
        <end position="30"/>
    </location>
</feature>
<evidence type="ECO:0000256" key="1">
    <source>
        <dbReference type="SAM" id="MobiDB-lite"/>
    </source>
</evidence>
<feature type="compositionally biased region" description="Polar residues" evidence="1">
    <location>
        <begin position="20"/>
        <end position="30"/>
    </location>
</feature>
<dbReference type="OrthoDB" id="5553883at2759"/>
<evidence type="ECO:0000313" key="2">
    <source>
        <dbReference type="EMBL" id="KAJ2845002.1"/>
    </source>
</evidence>
<sequence length="149" mass="16107">MSSVAHPSPIRLAAACPDTKNGTSPVPLKRSSSTLAIRQPRRMSLLRLTPTKSPCSSPRLNSKKKPRLALQAIHVRALEHGLRVPVCNTPLGIVDQAENIAYSPAMSIPMTALPTSASFPRLDLLPQSTASVPPSPSRRTRLVRRNSMC</sequence>
<dbReference type="AlphaFoldDB" id="A0A9W8I9R1"/>
<comment type="caution">
    <text evidence="2">The sequence shown here is derived from an EMBL/GenBank/DDBJ whole genome shotgun (WGS) entry which is preliminary data.</text>
</comment>
<evidence type="ECO:0000313" key="3">
    <source>
        <dbReference type="Proteomes" id="UP001139887"/>
    </source>
</evidence>
<name>A0A9W8I9R1_9FUNG</name>
<dbReference type="EMBL" id="JANBUW010000922">
    <property type="protein sequence ID" value="KAJ2845002.1"/>
    <property type="molecule type" value="Genomic_DNA"/>
</dbReference>
<proteinExistence type="predicted"/>
<protein>
    <submittedName>
        <fullName evidence="2">Uncharacterized protein</fullName>
    </submittedName>
</protein>
<accession>A0A9W8I9R1</accession>